<feature type="domain" description="N-acetyltransferase" evidence="3">
    <location>
        <begin position="81"/>
        <end position="231"/>
    </location>
</feature>
<dbReference type="InterPro" id="IPR000182">
    <property type="entry name" value="GNAT_dom"/>
</dbReference>
<dbReference type="PANTHER" id="PTHR43877:SF2">
    <property type="entry name" value="AMINOALKYLPHOSPHONATE N-ACETYLTRANSFERASE-RELATED"/>
    <property type="match status" value="1"/>
</dbReference>
<dbReference type="InterPro" id="IPR016181">
    <property type="entry name" value="Acyl_CoA_acyltransferase"/>
</dbReference>
<protein>
    <recommendedName>
        <fullName evidence="3">N-acetyltransferase domain-containing protein</fullName>
    </recommendedName>
</protein>
<evidence type="ECO:0000256" key="1">
    <source>
        <dbReference type="ARBA" id="ARBA00022679"/>
    </source>
</evidence>
<dbReference type="AlphaFoldDB" id="A0A0J5P5D8"/>
<dbReference type="GO" id="GO:0016747">
    <property type="term" value="F:acyltransferase activity, transferring groups other than amino-acyl groups"/>
    <property type="evidence" value="ECO:0007669"/>
    <property type="project" value="InterPro"/>
</dbReference>
<accession>A0A0J5P5D8</accession>
<evidence type="ECO:0000313" key="5">
    <source>
        <dbReference type="Proteomes" id="UP000036270"/>
    </source>
</evidence>
<keyword evidence="1" id="KW-0808">Transferase</keyword>
<dbReference type="PATRIC" id="fig|67855.3.peg.948"/>
<sequence length="231" mass="25610">MAEIILNEWETAFFGRRIGRLLLKNVPNRPLAGELFADFALVAAKVSANETALLHYLQHNQFQWVEGELLFVLPLPSHPLLELAVATQADLAALTALFGNAFPNSRFRTPYFSASENQRFYRQWITNAVQGSFDDVCLIIRRQGQIVGGVSVRFVDDNADIGLLAVAASEQGNGVGRALLQGAMGWAKQQGAATLRVRTQSGNLAAIRFYQRIGAVPQDLHYWLYRNAHSV</sequence>
<evidence type="ECO:0000256" key="2">
    <source>
        <dbReference type="ARBA" id="ARBA00023315"/>
    </source>
</evidence>
<dbReference type="SUPFAM" id="SSF55729">
    <property type="entry name" value="Acyl-CoA N-acyltransferases (Nat)"/>
    <property type="match status" value="1"/>
</dbReference>
<dbReference type="Proteomes" id="UP000036270">
    <property type="component" value="Unassembled WGS sequence"/>
</dbReference>
<dbReference type="Pfam" id="PF00583">
    <property type="entry name" value="Acetyltransf_1"/>
    <property type="match status" value="1"/>
</dbReference>
<dbReference type="InterPro" id="IPR050832">
    <property type="entry name" value="Bact_Acetyltransf"/>
</dbReference>
<comment type="caution">
    <text evidence="4">The sequence shown here is derived from an EMBL/GenBank/DDBJ whole genome shotgun (WGS) entry which is preliminary data.</text>
</comment>
<dbReference type="Gene3D" id="3.40.630.30">
    <property type="match status" value="1"/>
</dbReference>
<evidence type="ECO:0000313" key="4">
    <source>
        <dbReference type="EMBL" id="KMK51618.1"/>
    </source>
</evidence>
<dbReference type="EMBL" id="JWIZ01000027">
    <property type="protein sequence ID" value="KMK51618.1"/>
    <property type="molecule type" value="Genomic_DNA"/>
</dbReference>
<dbReference type="PANTHER" id="PTHR43877">
    <property type="entry name" value="AMINOALKYLPHOSPHONATE N-ACETYLTRANSFERASE-RELATED-RELATED"/>
    <property type="match status" value="1"/>
</dbReference>
<dbReference type="NCBIfam" id="NF008212">
    <property type="entry name" value="PRK10975.1"/>
    <property type="match status" value="1"/>
</dbReference>
<dbReference type="STRING" id="67855.RO21_05410"/>
<dbReference type="RefSeq" id="WP_053067718.1">
    <property type="nucleotide sequence ID" value="NZ_JWIZ01000027.1"/>
</dbReference>
<keyword evidence="5" id="KW-1185">Reference proteome</keyword>
<gene>
    <name evidence="4" type="ORF">RO21_05410</name>
</gene>
<name>A0A0J5P5D8_9PAST</name>
<dbReference type="CDD" id="cd04301">
    <property type="entry name" value="NAT_SF"/>
    <property type="match status" value="1"/>
</dbReference>
<organism evidence="4 5">
    <name type="scientific">Muribacter muris</name>
    <dbReference type="NCBI Taxonomy" id="67855"/>
    <lineage>
        <taxon>Bacteria</taxon>
        <taxon>Pseudomonadati</taxon>
        <taxon>Pseudomonadota</taxon>
        <taxon>Gammaproteobacteria</taxon>
        <taxon>Pasteurellales</taxon>
        <taxon>Pasteurellaceae</taxon>
        <taxon>Muribacter</taxon>
    </lineage>
</organism>
<reference evidence="4 5" key="1">
    <citation type="submission" date="2014-12" db="EMBL/GenBank/DDBJ databases">
        <title>Reclassification of Actinobacillus muris as Muribacter muris.</title>
        <authorList>
            <person name="Christensen H."/>
            <person name="Nicklas W."/>
            <person name="Bisgaard M."/>
        </authorList>
    </citation>
    <scope>NUCLEOTIDE SEQUENCE [LARGE SCALE GENOMIC DNA]</scope>
    <source>
        <strain evidence="4 5">Ackerman80-443D</strain>
    </source>
</reference>
<evidence type="ECO:0000259" key="3">
    <source>
        <dbReference type="PROSITE" id="PS51186"/>
    </source>
</evidence>
<proteinExistence type="predicted"/>
<dbReference type="PROSITE" id="PS51186">
    <property type="entry name" value="GNAT"/>
    <property type="match status" value="1"/>
</dbReference>
<keyword evidence="2" id="KW-0012">Acyltransferase</keyword>